<dbReference type="AlphaFoldDB" id="A0A1G2UIB2"/>
<comment type="caution">
    <text evidence="2">The sequence shown here is derived from an EMBL/GenBank/DDBJ whole genome shotgun (WGS) entry which is preliminary data.</text>
</comment>
<keyword evidence="1" id="KW-0812">Transmembrane</keyword>
<keyword evidence="1" id="KW-0472">Membrane</keyword>
<dbReference type="EMBL" id="MHWM01000016">
    <property type="protein sequence ID" value="OHB08912.1"/>
    <property type="molecule type" value="Genomic_DNA"/>
</dbReference>
<feature type="transmembrane region" description="Helical" evidence="1">
    <location>
        <begin position="52"/>
        <end position="70"/>
    </location>
</feature>
<evidence type="ECO:0000313" key="2">
    <source>
        <dbReference type="EMBL" id="OHB08912.1"/>
    </source>
</evidence>
<evidence type="ECO:0000256" key="1">
    <source>
        <dbReference type="SAM" id="Phobius"/>
    </source>
</evidence>
<proteinExistence type="predicted"/>
<dbReference type="Proteomes" id="UP000177096">
    <property type="component" value="Unassembled WGS sequence"/>
</dbReference>
<sequence>MFRDFLRGILIDPELEKKAHEVVDRAGRVSRNAEKLINDAKRKMKYLNGAEVALVVAGCLIASGVVIGTLNQKLKESSVEN</sequence>
<evidence type="ECO:0000313" key="3">
    <source>
        <dbReference type="Proteomes" id="UP000177096"/>
    </source>
</evidence>
<protein>
    <submittedName>
        <fullName evidence="2">Uncharacterized protein</fullName>
    </submittedName>
</protein>
<organism evidence="2 3">
    <name type="scientific">Candidatus Zambryskibacteria bacterium RIFCSPLOWO2_02_FULL_39_14</name>
    <dbReference type="NCBI Taxonomy" id="1802769"/>
    <lineage>
        <taxon>Bacteria</taxon>
        <taxon>Candidatus Zambryskiibacteriota</taxon>
    </lineage>
</organism>
<gene>
    <name evidence="2" type="ORF">A3I86_02250</name>
</gene>
<name>A0A1G2UIB2_9BACT</name>
<reference evidence="2 3" key="1">
    <citation type="journal article" date="2016" name="Nat. Commun.">
        <title>Thousands of microbial genomes shed light on interconnected biogeochemical processes in an aquifer system.</title>
        <authorList>
            <person name="Anantharaman K."/>
            <person name="Brown C.T."/>
            <person name="Hug L.A."/>
            <person name="Sharon I."/>
            <person name="Castelle C.J."/>
            <person name="Probst A.J."/>
            <person name="Thomas B.C."/>
            <person name="Singh A."/>
            <person name="Wilkins M.J."/>
            <person name="Karaoz U."/>
            <person name="Brodie E.L."/>
            <person name="Williams K.H."/>
            <person name="Hubbard S.S."/>
            <person name="Banfield J.F."/>
        </authorList>
    </citation>
    <scope>NUCLEOTIDE SEQUENCE [LARGE SCALE GENOMIC DNA]</scope>
</reference>
<accession>A0A1G2UIB2</accession>
<keyword evidence="1" id="KW-1133">Transmembrane helix</keyword>